<dbReference type="Pfam" id="PF13359">
    <property type="entry name" value="DDE_Tnp_4"/>
    <property type="match status" value="1"/>
</dbReference>
<evidence type="ECO:0000259" key="3">
    <source>
        <dbReference type="Pfam" id="PF13359"/>
    </source>
</evidence>
<dbReference type="GO" id="GO:0046872">
    <property type="term" value="F:metal ion binding"/>
    <property type="evidence" value="ECO:0007669"/>
    <property type="project" value="UniProtKB-KW"/>
</dbReference>
<evidence type="ECO:0000256" key="1">
    <source>
        <dbReference type="ARBA" id="ARBA00001968"/>
    </source>
</evidence>
<dbReference type="GeneID" id="20088169"/>
<feature type="domain" description="DDE Tnp4" evidence="3">
    <location>
        <begin position="2"/>
        <end position="100"/>
    </location>
</feature>
<dbReference type="AlphaFoldDB" id="A0A024TNV4"/>
<keyword evidence="2" id="KW-0479">Metal-binding</keyword>
<dbReference type="InterPro" id="IPR027806">
    <property type="entry name" value="HARBI1_dom"/>
</dbReference>
<dbReference type="EMBL" id="KI913980">
    <property type="protein sequence ID" value="ETV95703.1"/>
    <property type="molecule type" value="Genomic_DNA"/>
</dbReference>
<protein>
    <recommendedName>
        <fullName evidence="3">DDE Tnp4 domain-containing protein</fullName>
    </recommendedName>
</protein>
<dbReference type="RefSeq" id="XP_008875896.1">
    <property type="nucleotide sequence ID" value="XM_008877674.1"/>
</dbReference>
<evidence type="ECO:0000313" key="4">
    <source>
        <dbReference type="EMBL" id="ETV95703.1"/>
    </source>
</evidence>
<dbReference type="VEuPathDB" id="FungiDB:H310_11119"/>
<reference evidence="4" key="1">
    <citation type="submission" date="2013-12" db="EMBL/GenBank/DDBJ databases">
        <title>The Genome Sequence of Aphanomyces invadans NJM9701.</title>
        <authorList>
            <consortium name="The Broad Institute Genomics Platform"/>
            <person name="Russ C."/>
            <person name="Tyler B."/>
            <person name="van West P."/>
            <person name="Dieguez-Uribeondo J."/>
            <person name="Young S.K."/>
            <person name="Zeng Q."/>
            <person name="Gargeya S."/>
            <person name="Fitzgerald M."/>
            <person name="Abouelleil A."/>
            <person name="Alvarado L."/>
            <person name="Chapman S.B."/>
            <person name="Gainer-Dewar J."/>
            <person name="Goldberg J."/>
            <person name="Griggs A."/>
            <person name="Gujja S."/>
            <person name="Hansen M."/>
            <person name="Howarth C."/>
            <person name="Imamovic A."/>
            <person name="Ireland A."/>
            <person name="Larimer J."/>
            <person name="McCowan C."/>
            <person name="Murphy C."/>
            <person name="Pearson M."/>
            <person name="Poon T.W."/>
            <person name="Priest M."/>
            <person name="Roberts A."/>
            <person name="Saif S."/>
            <person name="Shea T."/>
            <person name="Sykes S."/>
            <person name="Wortman J."/>
            <person name="Nusbaum C."/>
            <person name="Birren B."/>
        </authorList>
    </citation>
    <scope>NUCLEOTIDE SEQUENCE [LARGE SCALE GENOMIC DNA]</scope>
    <source>
        <strain evidence="4">NJM9701</strain>
    </source>
</reference>
<accession>A0A024TNV4</accession>
<gene>
    <name evidence="4" type="ORF">H310_11119</name>
</gene>
<sequence length="105" mass="12311">MEGSRHDTTMLRQSKLQEYLDEDKHVFEGYLIYGDPAYGVLDWVCSGFKGAQLDQRCRDFNAAMSKVRQSVEWTFGAMKQHWAMVTFKTQQKVMLQNLGKFYQTE</sequence>
<name>A0A024TNV4_9STRA</name>
<proteinExistence type="predicted"/>
<dbReference type="OrthoDB" id="76654at2759"/>
<evidence type="ECO:0000256" key="2">
    <source>
        <dbReference type="ARBA" id="ARBA00022723"/>
    </source>
</evidence>
<organism evidence="4">
    <name type="scientific">Aphanomyces invadans</name>
    <dbReference type="NCBI Taxonomy" id="157072"/>
    <lineage>
        <taxon>Eukaryota</taxon>
        <taxon>Sar</taxon>
        <taxon>Stramenopiles</taxon>
        <taxon>Oomycota</taxon>
        <taxon>Saprolegniomycetes</taxon>
        <taxon>Saprolegniales</taxon>
        <taxon>Verrucalvaceae</taxon>
        <taxon>Aphanomyces</taxon>
    </lineage>
</organism>
<comment type="cofactor">
    <cofactor evidence="1">
        <name>a divalent metal cation</name>
        <dbReference type="ChEBI" id="CHEBI:60240"/>
    </cofactor>
</comment>
<dbReference type="STRING" id="157072.A0A024TNV4"/>